<protein>
    <recommendedName>
        <fullName evidence="7">WD repeat domain phosphoinositide-interacting protein 4</fullName>
    </recommendedName>
</protein>
<evidence type="ECO:0000256" key="2">
    <source>
        <dbReference type="ARBA" id="ARBA00022737"/>
    </source>
</evidence>
<proteinExistence type="inferred from homology"/>
<dbReference type="InterPro" id="IPR036322">
    <property type="entry name" value="WD40_repeat_dom_sf"/>
</dbReference>
<dbReference type="EMBL" id="LIAE01010301">
    <property type="protein sequence ID" value="PAV63505.1"/>
    <property type="molecule type" value="Genomic_DNA"/>
</dbReference>
<comment type="similarity">
    <text evidence="4">Belongs to the WD repeat PROPPIN family.</text>
</comment>
<dbReference type="GO" id="GO:0006914">
    <property type="term" value="P:autophagy"/>
    <property type="evidence" value="ECO:0007669"/>
    <property type="project" value="UniProtKB-KW"/>
</dbReference>
<comment type="caution">
    <text evidence="5">The sequence shown here is derived from an EMBL/GenBank/DDBJ whole genome shotgun (WGS) entry which is preliminary data.</text>
</comment>
<evidence type="ECO:0000256" key="4">
    <source>
        <dbReference type="ARBA" id="ARBA00025740"/>
    </source>
</evidence>
<accession>A0A2A2JP56</accession>
<keyword evidence="6" id="KW-1185">Reference proteome</keyword>
<dbReference type="Gene3D" id="2.130.10.10">
    <property type="entry name" value="YVTN repeat-like/Quinoprotein amine dehydrogenase"/>
    <property type="match status" value="1"/>
</dbReference>
<dbReference type="InterPro" id="IPR015943">
    <property type="entry name" value="WD40/YVTN_repeat-like_dom_sf"/>
</dbReference>
<dbReference type="Proteomes" id="UP000218231">
    <property type="component" value="Unassembled WGS sequence"/>
</dbReference>
<evidence type="ECO:0000256" key="3">
    <source>
        <dbReference type="ARBA" id="ARBA00023006"/>
    </source>
</evidence>
<dbReference type="SUPFAM" id="SSF50978">
    <property type="entry name" value="WD40 repeat-like"/>
    <property type="match status" value="1"/>
</dbReference>
<sequence>MATPSKINHCCFNSQQDAFCVAAACGIRIFNTNPLVLLKALENDVTGRARIGTVLHRSNVFVFVGAGSSTKYSNNTALIYDTKQKEIVFEVTVPGGPILNVLLSYSRLIIVQKTKIHIFAFGNNCRLIRSEDIRANPTGLASLSSNNDGSGQMLAYPGFKVGSVRIMDVTAVTEKESISPNSIDAHLSEVAELAVNNQGTLLATGSIKGTVIRVFDIRTRRCLLECRRGSDNCTLHCLQFSPCSSFLACSSDKGTIHIFAIRENDHAASKQGFLQQVGLVKGEKRSCAQIAIEPKVIGIGFLAATSSTMQSIVAVCEDGTFHRFAFNTEGQTTRECYELLLQLAEEQLFWSKPL</sequence>
<keyword evidence="1" id="KW-0853">WD repeat</keyword>
<dbReference type="InterPro" id="IPR001680">
    <property type="entry name" value="WD40_rpt"/>
</dbReference>
<gene>
    <name evidence="5" type="ORF">WR25_07679</name>
</gene>
<dbReference type="PANTHER" id="PTHR11227">
    <property type="entry name" value="WD-REPEAT PROTEIN INTERACTING WITH PHOSPHOINOSIDES WIPI -RELATED"/>
    <property type="match status" value="1"/>
</dbReference>
<dbReference type="InterPro" id="IPR048720">
    <property type="entry name" value="PROPPIN"/>
</dbReference>
<dbReference type="GO" id="GO:0005737">
    <property type="term" value="C:cytoplasm"/>
    <property type="evidence" value="ECO:0007669"/>
    <property type="project" value="UniProtKB-ARBA"/>
</dbReference>
<keyword evidence="2" id="KW-0677">Repeat</keyword>
<dbReference type="Pfam" id="PF21032">
    <property type="entry name" value="PROPPIN"/>
    <property type="match status" value="1"/>
</dbReference>
<organism evidence="5 6">
    <name type="scientific">Diploscapter pachys</name>
    <dbReference type="NCBI Taxonomy" id="2018661"/>
    <lineage>
        <taxon>Eukaryota</taxon>
        <taxon>Metazoa</taxon>
        <taxon>Ecdysozoa</taxon>
        <taxon>Nematoda</taxon>
        <taxon>Chromadorea</taxon>
        <taxon>Rhabditida</taxon>
        <taxon>Rhabditina</taxon>
        <taxon>Rhabditomorpha</taxon>
        <taxon>Rhabditoidea</taxon>
        <taxon>Rhabditidae</taxon>
        <taxon>Diploscapter</taxon>
    </lineage>
</organism>
<keyword evidence="3" id="KW-0072">Autophagy</keyword>
<evidence type="ECO:0000313" key="6">
    <source>
        <dbReference type="Proteomes" id="UP000218231"/>
    </source>
</evidence>
<dbReference type="AlphaFoldDB" id="A0A2A2JP56"/>
<evidence type="ECO:0000256" key="1">
    <source>
        <dbReference type="ARBA" id="ARBA00022574"/>
    </source>
</evidence>
<name>A0A2A2JP56_9BILA</name>
<reference evidence="5 6" key="1">
    <citation type="journal article" date="2017" name="Curr. Biol.">
        <title>Genome architecture and evolution of a unichromosomal asexual nematode.</title>
        <authorList>
            <person name="Fradin H."/>
            <person name="Zegar C."/>
            <person name="Gutwein M."/>
            <person name="Lucas J."/>
            <person name="Kovtun M."/>
            <person name="Corcoran D."/>
            <person name="Baugh L.R."/>
            <person name="Kiontke K."/>
            <person name="Gunsalus K."/>
            <person name="Fitch D.H."/>
            <person name="Piano F."/>
        </authorList>
    </citation>
    <scope>NUCLEOTIDE SEQUENCE [LARGE SCALE GENOMIC DNA]</scope>
    <source>
        <strain evidence="5">PF1309</strain>
    </source>
</reference>
<dbReference type="STRING" id="2018661.A0A2A2JP56"/>
<evidence type="ECO:0000313" key="5">
    <source>
        <dbReference type="EMBL" id="PAV63505.1"/>
    </source>
</evidence>
<dbReference type="SMART" id="SM00320">
    <property type="entry name" value="WD40"/>
    <property type="match status" value="2"/>
</dbReference>
<dbReference type="OrthoDB" id="1667587at2759"/>
<evidence type="ECO:0008006" key="7">
    <source>
        <dbReference type="Google" id="ProtNLM"/>
    </source>
</evidence>